<dbReference type="OrthoDB" id="8062037at2759"/>
<dbReference type="InterPro" id="IPR052788">
    <property type="entry name" value="RING-type_E3_ligase_ATL"/>
</dbReference>
<dbReference type="Proteomes" id="UP001165740">
    <property type="component" value="Chromosome 10"/>
</dbReference>
<evidence type="ECO:0000313" key="7">
    <source>
        <dbReference type="RefSeq" id="XP_013090327.2"/>
    </source>
</evidence>
<keyword evidence="3" id="KW-0862">Zinc</keyword>
<organism evidence="6 7">
    <name type="scientific">Biomphalaria glabrata</name>
    <name type="common">Bloodfluke planorb</name>
    <name type="synonym">Freshwater snail</name>
    <dbReference type="NCBI Taxonomy" id="6526"/>
    <lineage>
        <taxon>Eukaryota</taxon>
        <taxon>Metazoa</taxon>
        <taxon>Spiralia</taxon>
        <taxon>Lophotrochozoa</taxon>
        <taxon>Mollusca</taxon>
        <taxon>Gastropoda</taxon>
        <taxon>Heterobranchia</taxon>
        <taxon>Euthyneura</taxon>
        <taxon>Panpulmonata</taxon>
        <taxon>Hygrophila</taxon>
        <taxon>Lymnaeoidea</taxon>
        <taxon>Planorbidae</taxon>
        <taxon>Biomphalaria</taxon>
    </lineage>
</organism>
<sequence>MSGLREPVRVKLEDLFRPDLVESLRGLGPGGVARALFQAFGLQCNSGESAGRSKILIEVDPDPREGQEQEGALASPVLIYSMREVLPHVSPGTWAHENAGALAGDEQWVVRHPGNQGAAPGAEGPNPNVPNIPPDLARIYNQLSRHGILHPLRSRVVNPERFPIVIHDSAPPSDKCSICLEEYVTGIEKRVLTCGHEFHKKCADTWFAVPDRTVCPNCRREYLI</sequence>
<evidence type="ECO:0000259" key="5">
    <source>
        <dbReference type="PROSITE" id="PS50089"/>
    </source>
</evidence>
<reference evidence="7" key="1">
    <citation type="submission" date="2025-08" db="UniProtKB">
        <authorList>
            <consortium name="RefSeq"/>
        </authorList>
    </citation>
    <scope>IDENTIFICATION</scope>
</reference>
<dbReference type="Gene3D" id="3.30.40.10">
    <property type="entry name" value="Zinc/RING finger domain, C3HC4 (zinc finger)"/>
    <property type="match status" value="1"/>
</dbReference>
<feature type="domain" description="RING-type" evidence="5">
    <location>
        <begin position="176"/>
        <end position="219"/>
    </location>
</feature>
<dbReference type="AlphaFoldDB" id="A0A9U8EK07"/>
<dbReference type="InterPro" id="IPR013083">
    <property type="entry name" value="Znf_RING/FYVE/PHD"/>
</dbReference>
<accession>A0A9U8EK07</accession>
<name>A0A9U8EK07_BIOGL</name>
<dbReference type="PROSITE" id="PS50089">
    <property type="entry name" value="ZF_RING_2"/>
    <property type="match status" value="1"/>
</dbReference>
<dbReference type="SUPFAM" id="SSF57850">
    <property type="entry name" value="RING/U-box"/>
    <property type="match status" value="1"/>
</dbReference>
<dbReference type="PANTHER" id="PTHR45798:SF97">
    <property type="entry name" value="ALCOHOL-SENSITIVE RING FINGER PROTEIN 1"/>
    <property type="match status" value="1"/>
</dbReference>
<keyword evidence="2 4" id="KW-0863">Zinc-finger</keyword>
<dbReference type="SMART" id="SM00184">
    <property type="entry name" value="RING"/>
    <property type="match status" value="1"/>
</dbReference>
<dbReference type="Pfam" id="PF13639">
    <property type="entry name" value="zf-RING_2"/>
    <property type="match status" value="1"/>
</dbReference>
<evidence type="ECO:0000256" key="4">
    <source>
        <dbReference type="PROSITE-ProRule" id="PRU00175"/>
    </source>
</evidence>
<dbReference type="KEGG" id="bgt:106074142"/>
<keyword evidence="6" id="KW-1185">Reference proteome</keyword>
<evidence type="ECO:0000256" key="3">
    <source>
        <dbReference type="ARBA" id="ARBA00022833"/>
    </source>
</evidence>
<dbReference type="GeneID" id="106074142"/>
<protein>
    <submittedName>
        <fullName evidence="7">Uncharacterized protein LOC106074142</fullName>
    </submittedName>
</protein>
<evidence type="ECO:0000256" key="2">
    <source>
        <dbReference type="ARBA" id="ARBA00022771"/>
    </source>
</evidence>
<keyword evidence="1" id="KW-0479">Metal-binding</keyword>
<proteinExistence type="predicted"/>
<evidence type="ECO:0000256" key="1">
    <source>
        <dbReference type="ARBA" id="ARBA00022723"/>
    </source>
</evidence>
<dbReference type="PANTHER" id="PTHR45798">
    <property type="entry name" value="RING-H2 FINGER PROTEIN ATL61-RELATED-RELATED"/>
    <property type="match status" value="1"/>
</dbReference>
<dbReference type="RefSeq" id="XP_013090327.2">
    <property type="nucleotide sequence ID" value="XM_013234873.2"/>
</dbReference>
<gene>
    <name evidence="7" type="primary">LOC106074142</name>
</gene>
<evidence type="ECO:0000313" key="6">
    <source>
        <dbReference type="Proteomes" id="UP001165740"/>
    </source>
</evidence>
<dbReference type="GO" id="GO:0008270">
    <property type="term" value="F:zinc ion binding"/>
    <property type="evidence" value="ECO:0007669"/>
    <property type="project" value="UniProtKB-KW"/>
</dbReference>
<dbReference type="InterPro" id="IPR001841">
    <property type="entry name" value="Znf_RING"/>
</dbReference>